<sequence length="28" mass="3202">MCYICEARGTVGENYKAAQKEIAIARRR</sequence>
<organism evidence="1">
    <name type="scientific">marine sediment metagenome</name>
    <dbReference type="NCBI Taxonomy" id="412755"/>
    <lineage>
        <taxon>unclassified sequences</taxon>
        <taxon>metagenomes</taxon>
        <taxon>ecological metagenomes</taxon>
    </lineage>
</organism>
<name>A0A0F8ZFN7_9ZZZZ</name>
<protein>
    <submittedName>
        <fullName evidence="1">Uncharacterized protein</fullName>
    </submittedName>
</protein>
<dbReference type="AlphaFoldDB" id="A0A0F8ZFN7"/>
<gene>
    <name evidence="1" type="ORF">LCGC14_2701310</name>
</gene>
<reference evidence="1" key="1">
    <citation type="journal article" date="2015" name="Nature">
        <title>Complex archaea that bridge the gap between prokaryotes and eukaryotes.</title>
        <authorList>
            <person name="Spang A."/>
            <person name="Saw J.H."/>
            <person name="Jorgensen S.L."/>
            <person name="Zaremba-Niedzwiedzka K."/>
            <person name="Martijn J."/>
            <person name="Lind A.E."/>
            <person name="van Eijk R."/>
            <person name="Schleper C."/>
            <person name="Guy L."/>
            <person name="Ettema T.J."/>
        </authorList>
    </citation>
    <scope>NUCLEOTIDE SEQUENCE</scope>
</reference>
<proteinExistence type="predicted"/>
<feature type="non-terminal residue" evidence="1">
    <location>
        <position position="28"/>
    </location>
</feature>
<comment type="caution">
    <text evidence="1">The sequence shown here is derived from an EMBL/GenBank/DDBJ whole genome shotgun (WGS) entry which is preliminary data.</text>
</comment>
<evidence type="ECO:0000313" key="1">
    <source>
        <dbReference type="EMBL" id="KKK92602.1"/>
    </source>
</evidence>
<dbReference type="EMBL" id="LAZR01048141">
    <property type="protein sequence ID" value="KKK92602.1"/>
    <property type="molecule type" value="Genomic_DNA"/>
</dbReference>
<accession>A0A0F8ZFN7</accession>